<proteinExistence type="predicted"/>
<protein>
    <submittedName>
        <fullName evidence="1">Uncharacterized protein</fullName>
    </submittedName>
</protein>
<organism evidence="1 2">
    <name type="scientific">Phoenicopterus ruber ruber</name>
    <dbReference type="NCBI Taxonomy" id="9218"/>
    <lineage>
        <taxon>Eukaryota</taxon>
        <taxon>Metazoa</taxon>
        <taxon>Chordata</taxon>
        <taxon>Craniata</taxon>
        <taxon>Vertebrata</taxon>
        <taxon>Euteleostomi</taxon>
        <taxon>Archelosauria</taxon>
        <taxon>Archosauria</taxon>
        <taxon>Dinosauria</taxon>
        <taxon>Saurischia</taxon>
        <taxon>Theropoda</taxon>
        <taxon>Coelurosauria</taxon>
        <taxon>Aves</taxon>
        <taxon>Neognathae</taxon>
        <taxon>Neoaves</taxon>
        <taxon>Mirandornithes</taxon>
        <taxon>Phoenicopteriformes</taxon>
        <taxon>Phoenicopteridae</taxon>
        <taxon>Phoenicopterus</taxon>
    </lineage>
</organism>
<dbReference type="Proteomes" id="UP000053700">
    <property type="component" value="Unassembled WGS sequence"/>
</dbReference>
<keyword evidence="2" id="KW-1185">Reference proteome</keyword>
<feature type="non-terminal residue" evidence="1">
    <location>
        <position position="134"/>
    </location>
</feature>
<feature type="non-terminal residue" evidence="1">
    <location>
        <position position="1"/>
    </location>
</feature>
<gene>
    <name evidence="1" type="ORF">N337_08403</name>
</gene>
<evidence type="ECO:0000313" key="1">
    <source>
        <dbReference type="EMBL" id="KFQ81148.1"/>
    </source>
</evidence>
<name>A0A091UU63_PHORB</name>
<accession>A0A091UU63</accession>
<dbReference type="AlphaFoldDB" id="A0A091UU63"/>
<reference evidence="1 2" key="1">
    <citation type="submission" date="2014-04" db="EMBL/GenBank/DDBJ databases">
        <title>Genome evolution of avian class.</title>
        <authorList>
            <person name="Zhang G."/>
            <person name="Li C."/>
        </authorList>
    </citation>
    <scope>NUCLEOTIDE SEQUENCE [LARGE SCALE GENOMIC DNA]</scope>
    <source>
        <strain evidence="1">BGI_N337</strain>
    </source>
</reference>
<sequence length="134" mass="13645">AAPAGPGQGTYGDLLLRVTSAAAHAGSPWSGTGSGPQLWTRILLTLPAHSTGFEAGAYLATPPTLSIPHTLWLEGCFPHLNSRWGCASPAQAGFAGQAALPQAEQAEALGRAVPGTRGMLQSALQQGFKLCTGL</sequence>
<evidence type="ECO:0000313" key="2">
    <source>
        <dbReference type="Proteomes" id="UP000053700"/>
    </source>
</evidence>
<dbReference type="EMBL" id="KK403951">
    <property type="protein sequence ID" value="KFQ81148.1"/>
    <property type="molecule type" value="Genomic_DNA"/>
</dbReference>